<dbReference type="Gene3D" id="2.115.10.20">
    <property type="entry name" value="Glycosyl hydrolase domain, family 43"/>
    <property type="match status" value="1"/>
</dbReference>
<dbReference type="GO" id="GO:0016757">
    <property type="term" value="F:glycosyltransferase activity"/>
    <property type="evidence" value="ECO:0007669"/>
    <property type="project" value="UniProtKB-KW"/>
</dbReference>
<gene>
    <name evidence="3" type="ORF">MNBD_GAMMA25-1812</name>
</gene>
<proteinExistence type="predicted"/>
<dbReference type="AlphaFoldDB" id="A0A3B1AKF7"/>
<keyword evidence="3" id="KW-0378">Hydrolase</keyword>
<keyword evidence="2" id="KW-0808">Transferase</keyword>
<dbReference type="GO" id="GO:0016787">
    <property type="term" value="F:hydrolase activity"/>
    <property type="evidence" value="ECO:0007669"/>
    <property type="project" value="UniProtKB-KW"/>
</dbReference>
<dbReference type="PANTHER" id="PTHR34106:SF4">
    <property type="entry name" value="BLL5143 PROTEIN"/>
    <property type="match status" value="1"/>
</dbReference>
<accession>A0A3B1AKF7</accession>
<evidence type="ECO:0000256" key="2">
    <source>
        <dbReference type="ARBA" id="ARBA00022679"/>
    </source>
</evidence>
<reference evidence="3" key="1">
    <citation type="submission" date="2018-06" db="EMBL/GenBank/DDBJ databases">
        <authorList>
            <person name="Zhirakovskaya E."/>
        </authorList>
    </citation>
    <scope>NUCLEOTIDE SEQUENCE</scope>
</reference>
<protein>
    <submittedName>
        <fullName evidence="3">FIG01423360: glycoside hydrolase</fullName>
    </submittedName>
</protein>
<evidence type="ECO:0000313" key="3">
    <source>
        <dbReference type="EMBL" id="VAX06329.1"/>
    </source>
</evidence>
<dbReference type="InterPro" id="IPR007184">
    <property type="entry name" value="Mannoside_phosphorylase"/>
</dbReference>
<evidence type="ECO:0000256" key="1">
    <source>
        <dbReference type="ARBA" id="ARBA00022676"/>
    </source>
</evidence>
<name>A0A3B1AKF7_9ZZZZ</name>
<keyword evidence="1" id="KW-0328">Glycosyltransferase</keyword>
<organism evidence="3">
    <name type="scientific">hydrothermal vent metagenome</name>
    <dbReference type="NCBI Taxonomy" id="652676"/>
    <lineage>
        <taxon>unclassified sequences</taxon>
        <taxon>metagenomes</taxon>
        <taxon>ecological metagenomes</taxon>
    </lineage>
</organism>
<dbReference type="CDD" id="cd18613">
    <property type="entry name" value="GH130"/>
    <property type="match status" value="1"/>
</dbReference>
<dbReference type="Pfam" id="PF04041">
    <property type="entry name" value="Glyco_hydro_130"/>
    <property type="match status" value="1"/>
</dbReference>
<dbReference type="InterPro" id="IPR023296">
    <property type="entry name" value="Glyco_hydro_beta-prop_sf"/>
</dbReference>
<sequence length="501" mass="57077">MDAIKTKIRPVPPTPLARRKSIVMKAKIDRVITRPHLPSGEEHIRNVIRRVLSLDEDEACTLLETVLQDFSHRHRYFRESLERNFERVAGFVPDVDQLSKQRRLLIGAYFTAEYSVEAAALFNPSIIQVPNQKADPEGSCRFVMSFRATGEGHISSIEFRSGIIDSNNDIYFDGLSDYVEAPEIHPNPSYDRHLFRLKLQEMGASNTVTHQLLNKLPDNFTFNDLQGKIAELQNNGQFRLQDKTDAIDMAMWLAKSNYEILFRPEHPISERVIFPVSESERKGIEDARFVRFVDDDGTVIYYATYTAYNGEAILPQLIETCDFLSFKVITLNGAQVQGKGMALFPRKIRGKYVMLSRQDGENNMIMFSDNLHFWQQAQILQEPEYPYEFLQMGNGGSPIETPEGWLVMTHGVGPLRTYSLGIELLDLEDPTRIISRIDEPILVPNEHEREGYVPNVVYSCGALIHQDELIIPYASGDQRCSVATLQVPQLMARLLAAHAEL</sequence>
<dbReference type="EMBL" id="UOFY01000008">
    <property type="protein sequence ID" value="VAX06329.1"/>
    <property type="molecule type" value="Genomic_DNA"/>
</dbReference>
<dbReference type="SUPFAM" id="SSF75005">
    <property type="entry name" value="Arabinanase/levansucrase/invertase"/>
    <property type="match status" value="1"/>
</dbReference>
<dbReference type="PANTHER" id="PTHR34106">
    <property type="entry name" value="GLYCOSIDASE"/>
    <property type="match status" value="1"/>
</dbReference>